<dbReference type="Proteomes" id="UP001642360">
    <property type="component" value="Unassembled WGS sequence"/>
</dbReference>
<comment type="caution">
    <text evidence="2">The sequence shown here is derived from an EMBL/GenBank/DDBJ whole genome shotgun (WGS) entry which is preliminary data.</text>
</comment>
<feature type="compositionally biased region" description="Basic and acidic residues" evidence="1">
    <location>
        <begin position="134"/>
        <end position="146"/>
    </location>
</feature>
<evidence type="ECO:0000313" key="2">
    <source>
        <dbReference type="EMBL" id="CAK9136566.1"/>
    </source>
</evidence>
<feature type="region of interest" description="Disordered" evidence="1">
    <location>
        <begin position="359"/>
        <end position="467"/>
    </location>
</feature>
<feature type="compositionally biased region" description="Polar residues" evidence="1">
    <location>
        <begin position="194"/>
        <end position="205"/>
    </location>
</feature>
<accession>A0ABC8QUZ6</accession>
<dbReference type="AlphaFoldDB" id="A0ABC8QUZ6"/>
<feature type="compositionally biased region" description="Basic and acidic residues" evidence="1">
    <location>
        <begin position="183"/>
        <end position="193"/>
    </location>
</feature>
<protein>
    <submittedName>
        <fullName evidence="2">Uncharacterized protein</fullName>
    </submittedName>
</protein>
<proteinExistence type="predicted"/>
<feature type="compositionally biased region" description="Polar residues" evidence="1">
    <location>
        <begin position="378"/>
        <end position="390"/>
    </location>
</feature>
<evidence type="ECO:0000313" key="3">
    <source>
        <dbReference type="Proteomes" id="UP001642360"/>
    </source>
</evidence>
<reference evidence="2 3" key="1">
    <citation type="submission" date="2024-02" db="EMBL/GenBank/DDBJ databases">
        <authorList>
            <person name="Vignale AGUSTIN F."/>
            <person name="Sosa J E."/>
            <person name="Modenutti C."/>
        </authorList>
    </citation>
    <scope>NUCLEOTIDE SEQUENCE [LARGE SCALE GENOMIC DNA]</scope>
</reference>
<gene>
    <name evidence="2" type="ORF">ILEXP_LOCUS3551</name>
</gene>
<dbReference type="EMBL" id="CAUOFW020000763">
    <property type="protein sequence ID" value="CAK9136566.1"/>
    <property type="molecule type" value="Genomic_DNA"/>
</dbReference>
<dbReference type="PANTHER" id="PTHR46085:SF16">
    <property type="entry name" value="ARFGAP_RECO-LIKE ZINC FINGER DOMAIN-CONTAINING PROTEIN"/>
    <property type="match status" value="1"/>
</dbReference>
<dbReference type="InterPro" id="IPR044820">
    <property type="entry name" value="AGD14-like"/>
</dbReference>
<feature type="region of interest" description="Disordered" evidence="1">
    <location>
        <begin position="626"/>
        <end position="654"/>
    </location>
</feature>
<feature type="compositionally biased region" description="Polar residues" evidence="1">
    <location>
        <begin position="400"/>
        <end position="410"/>
    </location>
</feature>
<name>A0ABC8QUZ6_9AQUA</name>
<feature type="compositionally biased region" description="Basic and acidic residues" evidence="1">
    <location>
        <begin position="229"/>
        <end position="241"/>
    </location>
</feature>
<organism evidence="2 3">
    <name type="scientific">Ilex paraguariensis</name>
    <name type="common">yerba mate</name>
    <dbReference type="NCBI Taxonomy" id="185542"/>
    <lineage>
        <taxon>Eukaryota</taxon>
        <taxon>Viridiplantae</taxon>
        <taxon>Streptophyta</taxon>
        <taxon>Embryophyta</taxon>
        <taxon>Tracheophyta</taxon>
        <taxon>Spermatophyta</taxon>
        <taxon>Magnoliopsida</taxon>
        <taxon>eudicotyledons</taxon>
        <taxon>Gunneridae</taxon>
        <taxon>Pentapetalae</taxon>
        <taxon>asterids</taxon>
        <taxon>campanulids</taxon>
        <taxon>Aquifoliales</taxon>
        <taxon>Aquifoliaceae</taxon>
        <taxon>Ilex</taxon>
    </lineage>
</organism>
<dbReference type="PANTHER" id="PTHR46085">
    <property type="entry name" value="ARFGAP/RECO-RELATED"/>
    <property type="match status" value="1"/>
</dbReference>
<feature type="compositionally biased region" description="Polar residues" evidence="1">
    <location>
        <begin position="456"/>
        <end position="467"/>
    </location>
</feature>
<keyword evidence="3" id="KW-1185">Reference proteome</keyword>
<feature type="region of interest" description="Disordered" evidence="1">
    <location>
        <begin position="220"/>
        <end position="262"/>
    </location>
</feature>
<evidence type="ECO:0000256" key="1">
    <source>
        <dbReference type="SAM" id="MobiDB-lite"/>
    </source>
</evidence>
<feature type="region of interest" description="Disordered" evidence="1">
    <location>
        <begin position="106"/>
        <end position="205"/>
    </location>
</feature>
<feature type="compositionally biased region" description="Basic and acidic residues" evidence="1">
    <location>
        <begin position="157"/>
        <end position="170"/>
    </location>
</feature>
<feature type="compositionally biased region" description="Basic and acidic residues" evidence="1">
    <location>
        <begin position="106"/>
        <end position="119"/>
    </location>
</feature>
<sequence length="654" mass="70222">MSFAQTDTVLLPICLVDIARMIGDFPMKLLRGHSMSARLSVHLFAQTVVEYNFMLHSSNLHRLRDFIKHVYVDRKYTGEISHKTSMVRVGEKDDFYERRSFERYSQGSRDDFSERHSYERPSSSGMNEYVRYSAAERRSPRYKQENGRAGGHRSRTAHFEVVDDRFRDDGYGNGGRSAILRFSDAESRARSRSPDPQISGQMTNTPVLRPFKDILDANAHVGKHPTTNDGRDADGSSHEQKPAPSTSLGSVDRRSGENKSVNSSSLIDFMADSEPPAAAASQTPQMVQSVDVGNSSIGSSAMEKASKAPNMNSLEYLLFELSAPAPAPAGIMPEASTSSETPSSTPVASSNCVNDTITGSTINTPVVPSNEGVPTASRVGNEQVVPSSSEAPVVKKTDEQQLPTMQQHQPSAVPGGDSGHTAQQSTPSVEDALFNEPWPSSPPPNAQGTPPFASSEHPSQAVSKAVQESITGDVSKYNGRKELPADLFTYSSSSFPAAVSSWQFRPPPGLGYSMQYFPTAMPIQASPNPTKSTNPFDLSDDSTLVQNPMFPPMTSLQGALANVSASTGLLPHSSPYASALALQSPSCGMTMPPEAYTGQPLAINMPISRPQGIGSFRSEEAAFASLNPIHPSSGRYPGLNAPNPSPSAGGNPFG</sequence>